<evidence type="ECO:0000259" key="9">
    <source>
        <dbReference type="PROSITE" id="PS50893"/>
    </source>
</evidence>
<dbReference type="PANTHER" id="PTHR48041">
    <property type="entry name" value="ABC TRANSPORTER G FAMILY MEMBER 28"/>
    <property type="match status" value="1"/>
</dbReference>
<dbReference type="PROSITE" id="PS00211">
    <property type="entry name" value="ABC_TRANSPORTER_1"/>
    <property type="match status" value="1"/>
</dbReference>
<comment type="subcellular location">
    <subcellularLocation>
        <location evidence="1">Membrane</location>
        <topology evidence="1">Multi-pass membrane protein</topology>
    </subcellularLocation>
</comment>
<protein>
    <recommendedName>
        <fullName evidence="9">ABC transporter domain-containing protein</fullName>
    </recommendedName>
</protein>
<evidence type="ECO:0000256" key="2">
    <source>
        <dbReference type="ARBA" id="ARBA00022448"/>
    </source>
</evidence>
<feature type="transmembrane region" description="Helical" evidence="8">
    <location>
        <begin position="477"/>
        <end position="502"/>
    </location>
</feature>
<name>A0A0G4J1N2_PLABS</name>
<organism evidence="10 11">
    <name type="scientific">Plasmodiophora brassicae</name>
    <name type="common">Clubroot disease agent</name>
    <dbReference type="NCBI Taxonomy" id="37360"/>
    <lineage>
        <taxon>Eukaryota</taxon>
        <taxon>Sar</taxon>
        <taxon>Rhizaria</taxon>
        <taxon>Endomyxa</taxon>
        <taxon>Phytomyxea</taxon>
        <taxon>Plasmodiophorida</taxon>
        <taxon>Plasmodiophoridae</taxon>
        <taxon>Plasmodiophora</taxon>
    </lineage>
</organism>
<dbReference type="InterPro" id="IPR003593">
    <property type="entry name" value="AAA+_ATPase"/>
</dbReference>
<dbReference type="SMART" id="SM00382">
    <property type="entry name" value="AAA"/>
    <property type="match status" value="1"/>
</dbReference>
<dbReference type="OMA" id="TEQPVEM"/>
<dbReference type="GO" id="GO:0005524">
    <property type="term" value="F:ATP binding"/>
    <property type="evidence" value="ECO:0007669"/>
    <property type="project" value="UniProtKB-KW"/>
</dbReference>
<keyword evidence="11" id="KW-1185">Reference proteome</keyword>
<evidence type="ECO:0000256" key="6">
    <source>
        <dbReference type="ARBA" id="ARBA00022989"/>
    </source>
</evidence>
<dbReference type="GO" id="GO:0016020">
    <property type="term" value="C:membrane"/>
    <property type="evidence" value="ECO:0007669"/>
    <property type="project" value="UniProtKB-SubCell"/>
</dbReference>
<dbReference type="AlphaFoldDB" id="A0A0G4J1N2"/>
<dbReference type="OrthoDB" id="66620at2759"/>
<reference evidence="10 11" key="1">
    <citation type="submission" date="2015-02" db="EMBL/GenBank/DDBJ databases">
        <authorList>
            <person name="Chooi Y.-H."/>
        </authorList>
    </citation>
    <scope>NUCLEOTIDE SEQUENCE [LARGE SCALE GENOMIC DNA]</scope>
    <source>
        <strain evidence="10">E3</strain>
    </source>
</reference>
<evidence type="ECO:0000256" key="8">
    <source>
        <dbReference type="SAM" id="Phobius"/>
    </source>
</evidence>
<dbReference type="InterPro" id="IPR003439">
    <property type="entry name" value="ABC_transporter-like_ATP-bd"/>
</dbReference>
<dbReference type="Pfam" id="PF01061">
    <property type="entry name" value="ABC2_membrane"/>
    <property type="match status" value="1"/>
</dbReference>
<accession>A0A0G4J1N2</accession>
<evidence type="ECO:0000256" key="4">
    <source>
        <dbReference type="ARBA" id="ARBA00022741"/>
    </source>
</evidence>
<evidence type="ECO:0000256" key="3">
    <source>
        <dbReference type="ARBA" id="ARBA00022692"/>
    </source>
</evidence>
<gene>
    <name evidence="10" type="ORF">PBRA_001840</name>
</gene>
<evidence type="ECO:0000256" key="1">
    <source>
        <dbReference type="ARBA" id="ARBA00004141"/>
    </source>
</evidence>
<evidence type="ECO:0000256" key="7">
    <source>
        <dbReference type="ARBA" id="ARBA00023136"/>
    </source>
</evidence>
<proteinExistence type="predicted"/>
<keyword evidence="6 8" id="KW-1133">Transmembrane helix</keyword>
<evidence type="ECO:0000313" key="10">
    <source>
        <dbReference type="EMBL" id="CEP01234.1"/>
    </source>
</evidence>
<feature type="transmembrane region" description="Helical" evidence="8">
    <location>
        <begin position="398"/>
        <end position="422"/>
    </location>
</feature>
<keyword evidence="5" id="KW-0067">ATP-binding</keyword>
<dbReference type="PANTHER" id="PTHR48041:SF122">
    <property type="entry name" value="ABC TRANSPORTER DOMAIN-CONTAINING PROTEIN"/>
    <property type="match status" value="1"/>
</dbReference>
<keyword evidence="2" id="KW-0813">Transport</keyword>
<feature type="transmembrane region" description="Helical" evidence="8">
    <location>
        <begin position="364"/>
        <end position="386"/>
    </location>
</feature>
<dbReference type="GO" id="GO:0140359">
    <property type="term" value="F:ABC-type transporter activity"/>
    <property type="evidence" value="ECO:0007669"/>
    <property type="project" value="InterPro"/>
</dbReference>
<feature type="transmembrane region" description="Helical" evidence="8">
    <location>
        <begin position="514"/>
        <end position="539"/>
    </location>
</feature>
<dbReference type="SUPFAM" id="SSF52540">
    <property type="entry name" value="P-loop containing nucleoside triphosphate hydrolases"/>
    <property type="match status" value="1"/>
</dbReference>
<dbReference type="InterPro" id="IPR050352">
    <property type="entry name" value="ABCG_transporters"/>
</dbReference>
<dbReference type="PROSITE" id="PS50893">
    <property type="entry name" value="ABC_TRANSPORTER_2"/>
    <property type="match status" value="1"/>
</dbReference>
<evidence type="ECO:0000256" key="5">
    <source>
        <dbReference type="ARBA" id="ARBA00022840"/>
    </source>
</evidence>
<dbReference type="STRING" id="37360.A0A0G4J1N2"/>
<feature type="transmembrane region" description="Helical" evidence="8">
    <location>
        <begin position="442"/>
        <end position="465"/>
    </location>
</feature>
<dbReference type="EMBL" id="CDSF01000112">
    <property type="protein sequence ID" value="CEP01234.1"/>
    <property type="molecule type" value="Genomic_DNA"/>
</dbReference>
<evidence type="ECO:0000313" key="11">
    <source>
        <dbReference type="Proteomes" id="UP000039324"/>
    </source>
</evidence>
<dbReference type="InterPro" id="IPR027417">
    <property type="entry name" value="P-loop_NTPase"/>
</dbReference>
<feature type="transmembrane region" description="Helical" evidence="8">
    <location>
        <begin position="588"/>
        <end position="612"/>
    </location>
</feature>
<dbReference type="Gene3D" id="3.40.50.300">
    <property type="entry name" value="P-loop containing nucleotide triphosphate hydrolases"/>
    <property type="match status" value="1"/>
</dbReference>
<keyword evidence="4" id="KW-0547">Nucleotide-binding</keyword>
<dbReference type="Pfam" id="PF19055">
    <property type="entry name" value="ABC2_membrane_7"/>
    <property type="match status" value="1"/>
</dbReference>
<dbReference type="Pfam" id="PF00005">
    <property type="entry name" value="ABC_tran"/>
    <property type="match status" value="1"/>
</dbReference>
<dbReference type="CDD" id="cd03213">
    <property type="entry name" value="ABCG_EPDR"/>
    <property type="match status" value="1"/>
</dbReference>
<dbReference type="Proteomes" id="UP000039324">
    <property type="component" value="Unassembled WGS sequence"/>
</dbReference>
<keyword evidence="7 8" id="KW-0472">Membrane</keyword>
<sequence>MESQDVRVDVAAVEPPKSPSRRVHLTWDNVQYSIPVKVGKKTEERALLKGVSGEAKPGQLCAIMGSSGAGKTTLLNVLAGRIDVGNLSGSILVNGDPRTESTWKKTVAFVEQDDLMLHNLSVRETLMYAAMLRLPSSVSKEDKANRVEKIIEQLGLKKCADSWIGSVDTARGISGGERKRVSIGIELVTDPSLLFLDEPTSGLDAFTACTVMDVVKKVAVAGNKTVLCTIHQPRSEILELFDSIILLAGGKCIFVGSVDAGVQHFASLGIKCPPQTNPSDFFLDTMTLDFRSDKLKEESAARIKALQDKWESMPREGGQPALKLEEAPKACETWTAQTDWSNSFVVEFLILLDRGFKDLLRNPANIGASMGQATILIIIFGALFWQVTLDSAGVQNRIGFLFMITINQTFGVVMPIIGVLPVSKALIRRERSAGTYRAGSAFLARVITGGFLPIISCVYLTAVVYWPIGLRNSASQFFIFVGCVSLHSSVSNVLGIMIGSIVPNPFVGQIVGPLFIMIMLLFGGMLINVSSITPALSWLKYFSTIRYAYSSISQNEFRDLKFRCPPNGQCFATGDSVLTTYGLEDYSIAWNCFASAVIGVGFFLIGAFFFAVKTKPSLRLR</sequence>
<dbReference type="InterPro" id="IPR043926">
    <property type="entry name" value="ABCG_dom"/>
</dbReference>
<feature type="domain" description="ABC transporter" evidence="9">
    <location>
        <begin position="25"/>
        <end position="274"/>
    </location>
</feature>
<dbReference type="GO" id="GO:0016887">
    <property type="term" value="F:ATP hydrolysis activity"/>
    <property type="evidence" value="ECO:0007669"/>
    <property type="project" value="InterPro"/>
</dbReference>
<keyword evidence="3 8" id="KW-0812">Transmembrane</keyword>
<dbReference type="InterPro" id="IPR013525">
    <property type="entry name" value="ABC2_TM"/>
</dbReference>
<dbReference type="InterPro" id="IPR017871">
    <property type="entry name" value="ABC_transporter-like_CS"/>
</dbReference>